<evidence type="ECO:0000256" key="1">
    <source>
        <dbReference type="SAM" id="MobiDB-lite"/>
    </source>
</evidence>
<dbReference type="InterPro" id="IPR026906">
    <property type="entry name" value="LRR_5"/>
</dbReference>
<feature type="region of interest" description="Disordered" evidence="1">
    <location>
        <begin position="549"/>
        <end position="594"/>
    </location>
</feature>
<keyword evidence="3" id="KW-1185">Reference proteome</keyword>
<dbReference type="Pfam" id="PF13306">
    <property type="entry name" value="LRR_5"/>
    <property type="match status" value="2"/>
</dbReference>
<dbReference type="SUPFAM" id="SSF52058">
    <property type="entry name" value="L domain-like"/>
    <property type="match status" value="1"/>
</dbReference>
<gene>
    <name evidence="2" type="ORF">CYCCA115_LOCUS10842</name>
</gene>
<dbReference type="Gene3D" id="1.25.40.20">
    <property type="entry name" value="Ankyrin repeat-containing domain"/>
    <property type="match status" value="1"/>
</dbReference>
<dbReference type="Proteomes" id="UP001295423">
    <property type="component" value="Unassembled WGS sequence"/>
</dbReference>
<dbReference type="Gene3D" id="3.80.10.10">
    <property type="entry name" value="Ribonuclease Inhibitor"/>
    <property type="match status" value="1"/>
</dbReference>
<dbReference type="EMBL" id="CAKOGP040001714">
    <property type="protein sequence ID" value="CAJ1946796.1"/>
    <property type="molecule type" value="Genomic_DNA"/>
</dbReference>
<accession>A0AAD2JGD9</accession>
<evidence type="ECO:0000313" key="2">
    <source>
        <dbReference type="EMBL" id="CAJ1946796.1"/>
    </source>
</evidence>
<sequence length="629" mass="70815">MSFVRRRSRADITNRRLLQEEEEEDQAQLFYYSGIERVPNDVTVVHLHESMKSLPYQAFYLKKVLRKVQFHDTSLRTICERAFASCSALEEAILPNSIEEIERGAFSHCTSLHTVYLSPRVQLTVIGRGAFSYCKSLVSFQVPPSVHTIERAAFTRCDKLQHVEFVSSVSASAEVPLDESSPSSCDKKEPLLLFESQLQCIDSIAFGGCTGLQTLRLPHGLIQIQSQAFSGCTWLDAIEIPATVEELSSLVFVGCHNLKHVALPPDMDLSEMPDDVFQECHLLNPLVLSVMKGAEQANDDSDRPSQVLQSRFEGLPIHELCYYSQDQEVLEQLLMLDHDDGNLSEATQDCFGMTPFHILALSGNRQKAVLDLLKLLLKDPRFQTVVTKKDMWGYFPLVYACQVDSPLPVIKLLLEVHQKAAIASTTKMEDMVVDDSAAESPSTNQATNKPITVPWNHLVRHCASNSVKNLRFIVRSCLKDRIQRLGLQQWKTDVTFGIFQIPVDAHPEEARTEHIRALCRQLAGFEEREALAILELAVWKGSLDRAASAQENESAAEKINDQNESEETANDKGEKTDAQGSSDNAFELEEDSPEEILRKTRHSCRVTCNSDVILMHVRQHFKIPPTDFF</sequence>
<dbReference type="PANTHER" id="PTHR45661">
    <property type="entry name" value="SURFACE ANTIGEN"/>
    <property type="match status" value="1"/>
</dbReference>
<evidence type="ECO:0000313" key="3">
    <source>
        <dbReference type="Proteomes" id="UP001295423"/>
    </source>
</evidence>
<dbReference type="SUPFAM" id="SSF48403">
    <property type="entry name" value="Ankyrin repeat"/>
    <property type="match status" value="1"/>
</dbReference>
<dbReference type="PANTHER" id="PTHR45661:SF3">
    <property type="entry name" value="IG-LIKE DOMAIN-CONTAINING PROTEIN"/>
    <property type="match status" value="1"/>
</dbReference>
<dbReference type="AlphaFoldDB" id="A0AAD2JGD9"/>
<dbReference type="InterPro" id="IPR032675">
    <property type="entry name" value="LRR_dom_sf"/>
</dbReference>
<dbReference type="InterPro" id="IPR036770">
    <property type="entry name" value="Ankyrin_rpt-contain_sf"/>
</dbReference>
<organism evidence="2 3">
    <name type="scientific">Cylindrotheca closterium</name>
    <dbReference type="NCBI Taxonomy" id="2856"/>
    <lineage>
        <taxon>Eukaryota</taxon>
        <taxon>Sar</taxon>
        <taxon>Stramenopiles</taxon>
        <taxon>Ochrophyta</taxon>
        <taxon>Bacillariophyta</taxon>
        <taxon>Bacillariophyceae</taxon>
        <taxon>Bacillariophycidae</taxon>
        <taxon>Bacillariales</taxon>
        <taxon>Bacillariaceae</taxon>
        <taxon>Cylindrotheca</taxon>
    </lineage>
</organism>
<comment type="caution">
    <text evidence="2">The sequence shown here is derived from an EMBL/GenBank/DDBJ whole genome shotgun (WGS) entry which is preliminary data.</text>
</comment>
<reference evidence="2" key="1">
    <citation type="submission" date="2023-08" db="EMBL/GenBank/DDBJ databases">
        <authorList>
            <person name="Audoor S."/>
            <person name="Bilcke G."/>
        </authorList>
    </citation>
    <scope>NUCLEOTIDE SEQUENCE</scope>
</reference>
<protein>
    <submittedName>
        <fullName evidence="2">Uncharacterized protein</fullName>
    </submittedName>
</protein>
<name>A0AAD2JGD9_9STRA</name>
<proteinExistence type="predicted"/>
<dbReference type="InterPro" id="IPR053139">
    <property type="entry name" value="Surface_bspA-like"/>
</dbReference>